<feature type="binding site" description="via carbamate group" evidence="7">
    <location>
        <position position="146"/>
    </location>
    <ligand>
        <name>Zn(2+)</name>
        <dbReference type="ChEBI" id="CHEBI:29105"/>
        <label>2</label>
    </ligand>
</feature>
<feature type="binding site" evidence="7">
    <location>
        <position position="185"/>
    </location>
    <ligand>
        <name>Zn(2+)</name>
        <dbReference type="ChEBI" id="CHEBI:29105"/>
        <label>2</label>
    </ligand>
</feature>
<dbReference type="GO" id="GO:0005737">
    <property type="term" value="C:cytoplasm"/>
    <property type="evidence" value="ECO:0007669"/>
    <property type="project" value="TreeGrafter"/>
</dbReference>
<feature type="binding site" evidence="7">
    <location>
        <position position="59"/>
    </location>
    <ligand>
        <name>Zn(2+)</name>
        <dbReference type="ChEBI" id="CHEBI:29105"/>
        <label>1</label>
    </ligand>
</feature>
<keyword evidence="6 7" id="KW-0862">Zinc</keyword>
<dbReference type="EMBL" id="LR134516">
    <property type="protein sequence ID" value="VEJ21069.1"/>
    <property type="molecule type" value="Genomic_DNA"/>
</dbReference>
<dbReference type="RefSeq" id="WP_126304383.1">
    <property type="nucleotide sequence ID" value="NZ_LR134516.1"/>
</dbReference>
<feature type="binding site" description="via carbamate group" evidence="7">
    <location>
        <position position="146"/>
    </location>
    <ligand>
        <name>Zn(2+)</name>
        <dbReference type="ChEBI" id="CHEBI:29105"/>
        <label>1</label>
    </ligand>
</feature>
<dbReference type="InterPro" id="IPR032466">
    <property type="entry name" value="Metal_Hydrolase"/>
</dbReference>
<comment type="cofactor">
    <cofactor evidence="7">
        <name>Zn(2+)</name>
        <dbReference type="ChEBI" id="CHEBI:29105"/>
    </cofactor>
    <text evidence="7">Binds 2 Zn(2+) ions per subunit.</text>
</comment>
<dbReference type="InterPro" id="IPR050138">
    <property type="entry name" value="DHOase/Allantoinase_Hydrolase"/>
</dbReference>
<dbReference type="GO" id="GO:0050897">
    <property type="term" value="F:cobalt ion binding"/>
    <property type="evidence" value="ECO:0007669"/>
    <property type="project" value="InterPro"/>
</dbReference>
<dbReference type="GO" id="GO:0006145">
    <property type="term" value="P:purine nucleobase catabolic process"/>
    <property type="evidence" value="ECO:0007669"/>
    <property type="project" value="TreeGrafter"/>
</dbReference>
<dbReference type="HAMAP" id="MF_01645">
    <property type="entry name" value="Hydantoinase"/>
    <property type="match status" value="1"/>
</dbReference>
<dbReference type="AlphaFoldDB" id="A0A448UB10"/>
<keyword evidence="3 7" id="KW-0659">Purine metabolism</keyword>
<dbReference type="Pfam" id="PF01979">
    <property type="entry name" value="Amidohydro_1"/>
    <property type="match status" value="1"/>
</dbReference>
<dbReference type="UniPathway" id="UPA00395">
    <property type="reaction ID" value="UER00653"/>
</dbReference>
<dbReference type="GO" id="GO:0000256">
    <property type="term" value="P:allantoin catabolic process"/>
    <property type="evidence" value="ECO:0007669"/>
    <property type="project" value="UniProtKB-UniRule"/>
</dbReference>
<dbReference type="InterPro" id="IPR017593">
    <property type="entry name" value="Allantoinase"/>
</dbReference>
<protein>
    <recommendedName>
        <fullName evidence="7">Allantoinase</fullName>
        <ecNumber evidence="7">3.5.2.5</ecNumber>
    </recommendedName>
    <alternativeName>
        <fullName evidence="7">Allantoin-utilizing enzyme</fullName>
    </alternativeName>
</protein>
<dbReference type="PANTHER" id="PTHR43668:SF4">
    <property type="entry name" value="ALLANTOINASE"/>
    <property type="match status" value="1"/>
</dbReference>
<keyword evidence="4 7" id="KW-0479">Metal-binding</keyword>
<dbReference type="SUPFAM" id="SSF51338">
    <property type="entry name" value="Composite domain of metallo-dependent hydrolases"/>
    <property type="match status" value="1"/>
</dbReference>
<dbReference type="GO" id="GO:0008270">
    <property type="term" value="F:zinc ion binding"/>
    <property type="evidence" value="ECO:0007669"/>
    <property type="project" value="InterPro"/>
</dbReference>
<reference evidence="9 10" key="1">
    <citation type="submission" date="2018-12" db="EMBL/GenBank/DDBJ databases">
        <authorList>
            <consortium name="Pathogen Informatics"/>
        </authorList>
    </citation>
    <scope>NUCLEOTIDE SEQUENCE [LARGE SCALE GENOMIC DNA]</scope>
    <source>
        <strain evidence="9 10">NCTC12227</strain>
    </source>
</reference>
<dbReference type="KEGG" id="nani:NCTC12227_00794"/>
<feature type="binding site" evidence="7">
    <location>
        <position position="314"/>
    </location>
    <ligand>
        <name>Zn(2+)</name>
        <dbReference type="ChEBI" id="CHEBI:29105"/>
        <label>1</label>
    </ligand>
</feature>
<evidence type="ECO:0000256" key="7">
    <source>
        <dbReference type="HAMAP-Rule" id="MF_01645"/>
    </source>
</evidence>
<dbReference type="Gene3D" id="2.30.40.10">
    <property type="entry name" value="Urease, subunit C, domain 1"/>
    <property type="match status" value="1"/>
</dbReference>
<dbReference type="PANTHER" id="PTHR43668">
    <property type="entry name" value="ALLANTOINASE"/>
    <property type="match status" value="1"/>
</dbReference>
<comment type="PTM">
    <text evidence="7">Carboxylation allows a single lysine to coordinate two zinc ions.</text>
</comment>
<dbReference type="InterPro" id="IPR047604">
    <property type="entry name" value="Allantoinase_bact"/>
</dbReference>
<evidence type="ECO:0000256" key="4">
    <source>
        <dbReference type="ARBA" id="ARBA00022723"/>
    </source>
</evidence>
<evidence type="ECO:0000256" key="6">
    <source>
        <dbReference type="ARBA" id="ARBA00022833"/>
    </source>
</evidence>
<comment type="subunit">
    <text evidence="2 7">Homotetramer.</text>
</comment>
<organism evidence="9 10">
    <name type="scientific">Neisseria animaloris</name>
    <dbReference type="NCBI Taxonomy" id="326522"/>
    <lineage>
        <taxon>Bacteria</taxon>
        <taxon>Pseudomonadati</taxon>
        <taxon>Pseudomonadota</taxon>
        <taxon>Betaproteobacteria</taxon>
        <taxon>Neisseriales</taxon>
        <taxon>Neisseriaceae</taxon>
        <taxon>Neisseria</taxon>
    </lineage>
</organism>
<feature type="binding site" evidence="7">
    <location>
        <position position="241"/>
    </location>
    <ligand>
        <name>Zn(2+)</name>
        <dbReference type="ChEBI" id="CHEBI:29105"/>
        <label>2</label>
    </ligand>
</feature>
<dbReference type="STRING" id="326522.BWD08_04100"/>
<feature type="binding site" evidence="7">
    <location>
        <position position="61"/>
    </location>
    <ligand>
        <name>Zn(2+)</name>
        <dbReference type="ChEBI" id="CHEBI:29105"/>
        <label>1</label>
    </ligand>
</feature>
<dbReference type="InterPro" id="IPR011059">
    <property type="entry name" value="Metal-dep_hydrolase_composite"/>
</dbReference>
<dbReference type="SUPFAM" id="SSF51556">
    <property type="entry name" value="Metallo-dependent hydrolases"/>
    <property type="match status" value="1"/>
</dbReference>
<comment type="catalytic activity">
    <reaction evidence="7">
        <text>(S)-allantoin + H2O = allantoate + H(+)</text>
        <dbReference type="Rhea" id="RHEA:17029"/>
        <dbReference type="ChEBI" id="CHEBI:15377"/>
        <dbReference type="ChEBI" id="CHEBI:15378"/>
        <dbReference type="ChEBI" id="CHEBI:15678"/>
        <dbReference type="ChEBI" id="CHEBI:17536"/>
        <dbReference type="EC" id="3.5.2.5"/>
    </reaction>
</comment>
<evidence type="ECO:0000256" key="2">
    <source>
        <dbReference type="ARBA" id="ARBA00011881"/>
    </source>
</evidence>
<dbReference type="Proteomes" id="UP000268229">
    <property type="component" value="Chromosome"/>
</dbReference>
<keyword evidence="5 7" id="KW-0378">Hydrolase</keyword>
<evidence type="ECO:0000256" key="1">
    <source>
        <dbReference type="ARBA" id="ARBA00008829"/>
    </source>
</evidence>
<feature type="domain" description="Amidohydrolase-related" evidence="8">
    <location>
        <begin position="50"/>
        <end position="432"/>
    </location>
</feature>
<name>A0A448UB10_9NEIS</name>
<evidence type="ECO:0000313" key="10">
    <source>
        <dbReference type="Proteomes" id="UP000268229"/>
    </source>
</evidence>
<dbReference type="NCBIfam" id="TIGR03178">
    <property type="entry name" value="allantoinase"/>
    <property type="match status" value="1"/>
</dbReference>
<dbReference type="EC" id="3.5.2.5" evidence="7"/>
<comment type="similarity">
    <text evidence="7">Belongs to the metallo-dependent hydrolases superfamily. Allantoinase family.</text>
</comment>
<comment type="similarity">
    <text evidence="1">Belongs to the metallo-dependent hydrolases superfamily. Hydantoinase/dihydropyrimidinase family.</text>
</comment>
<sequence>MYDLLIKNGLLVLPDQMLHGDIAVKDGKIAAIALQIEDEAEKTVDAGHKYVLPGMVDVHMHISEPGRTEWEGYWTGTQAMAAGGTTSYVEMPLNTIPATIDLESLEIKRQAAEGQNHVDYTFFGGLVPHNLNDLKALSQAGVGAFKAFVATCGSGKPGDFKNVTDYELYVGMQTLAETGDLLVVHCENATITDELGRKAKAEGKTSVSDYVASRPIFTEVEAVRRVLYIAEQTGCRIHIAHCSCHEAVEAVLEAQARGVDASFESCPHYFLLATEDLDAIGAKAKCSPPIRDKAHQQKMWELLAGGIIDIIGSDHSPCTPDLKSSPNAFEAWGGISGCQNSVDAMFDAAVKKRNISPVTLMNALATQPANRFGLIDKGALSLGKDADIVILDPNWSYTITADKLLYKNKISAYEGFEVGCRITHTFLRGNEVYTLEEGIKGKPQGRAARLCNKAV</sequence>
<evidence type="ECO:0000259" key="8">
    <source>
        <dbReference type="Pfam" id="PF01979"/>
    </source>
</evidence>
<evidence type="ECO:0000256" key="3">
    <source>
        <dbReference type="ARBA" id="ARBA00022631"/>
    </source>
</evidence>
<keyword evidence="10" id="KW-1185">Reference proteome</keyword>
<dbReference type="OrthoDB" id="9766983at2"/>
<dbReference type="InterPro" id="IPR006680">
    <property type="entry name" value="Amidohydro-rel"/>
</dbReference>
<comment type="function">
    <text evidence="7">Catalyzes the conversion of allantoin (5-ureidohydantoin) to allantoic acid by hydrolytic cleavage of the five-member hydantoin ring.</text>
</comment>
<accession>A0A448UB10</accession>
<comment type="pathway">
    <text evidence="7">Nitrogen metabolism; (S)-allantoin degradation; allantoate from (S)-allantoin: step 1/1.</text>
</comment>
<dbReference type="Gene3D" id="3.20.20.140">
    <property type="entry name" value="Metal-dependent hydrolases"/>
    <property type="match status" value="1"/>
</dbReference>
<evidence type="ECO:0000313" key="9">
    <source>
        <dbReference type="EMBL" id="VEJ21069.1"/>
    </source>
</evidence>
<gene>
    <name evidence="7 9" type="primary">allB</name>
    <name evidence="9" type="ORF">NCTC12227_00794</name>
</gene>
<feature type="modified residue" description="N6-carboxylysine" evidence="7">
    <location>
        <position position="146"/>
    </location>
</feature>
<evidence type="ECO:0000256" key="5">
    <source>
        <dbReference type="ARBA" id="ARBA00022801"/>
    </source>
</evidence>
<proteinExistence type="inferred from homology"/>
<dbReference type="FunFam" id="3.20.20.140:FF:000174">
    <property type="entry name" value="Dihydropyrimidinase-related protein 2"/>
    <property type="match status" value="1"/>
</dbReference>
<dbReference type="GO" id="GO:0004038">
    <property type="term" value="F:allantoinase activity"/>
    <property type="evidence" value="ECO:0007669"/>
    <property type="project" value="UniProtKB-UniRule"/>
</dbReference>